<evidence type="ECO:0000256" key="4">
    <source>
        <dbReference type="ARBA" id="ARBA00004240"/>
    </source>
</evidence>
<evidence type="ECO:0000256" key="23">
    <source>
        <dbReference type="ARBA" id="ARBA00023128"/>
    </source>
</evidence>
<keyword evidence="13" id="KW-0399">Innate immunity</keyword>
<evidence type="ECO:0000256" key="6">
    <source>
        <dbReference type="ARBA" id="ARBA00004394"/>
    </source>
</evidence>
<protein>
    <recommendedName>
        <fullName evidence="33">NACHT, LRR and PYD domains-containing protein 3</fullName>
    </recommendedName>
</protein>
<dbReference type="Gene3D" id="3.40.50.300">
    <property type="entry name" value="P-loop containing nucleotide triphosphate hydrolases"/>
    <property type="match status" value="1"/>
</dbReference>
<evidence type="ECO:0000256" key="3">
    <source>
        <dbReference type="ARBA" id="ARBA00004173"/>
    </source>
</evidence>
<keyword evidence="25" id="KW-0564">Palmitate</keyword>
<dbReference type="PROSITE" id="PS50824">
    <property type="entry name" value="DAPIN"/>
    <property type="match status" value="1"/>
</dbReference>
<dbReference type="AlphaFoldDB" id="A0A3Q0FR87"/>
<evidence type="ECO:0000256" key="30">
    <source>
        <dbReference type="ARBA" id="ARBA00023233"/>
    </source>
</evidence>
<dbReference type="GO" id="GO:0016787">
    <property type="term" value="F:hydrolase activity"/>
    <property type="evidence" value="ECO:0007669"/>
    <property type="project" value="UniProtKB-KW"/>
</dbReference>
<dbReference type="Pfam" id="PF02758">
    <property type="entry name" value="PYRIN"/>
    <property type="match status" value="1"/>
</dbReference>
<keyword evidence="29" id="KW-0206">Cytoskeleton</keyword>
<comment type="function">
    <text evidence="34">Independently of inflammasome activation, regulates the differentiation of T helper 2 (Th2) cells and has a role in Th2 cell-dependent asthma and tumor growth. During Th2 differentiation, required for optimal IRF4 binding to IL4 promoter and for IRF4-dependent IL4 transcription. Binds to the consensus DNA sequence 5'-GRRGGNRGAG-3'. May also participate in the transcription of IL5, IL13, GATA3, CCR3, CCR4 and MAF.</text>
</comment>
<dbReference type="GO" id="GO:0005783">
    <property type="term" value="C:endoplasmic reticulum"/>
    <property type="evidence" value="ECO:0007669"/>
    <property type="project" value="UniProtKB-SubCell"/>
</dbReference>
<comment type="subcellular location">
    <subcellularLocation>
        <location evidence="5">Cytoplasm</location>
        <location evidence="5">Cytoskeleton</location>
        <location evidence="5">Microtubule organizing center</location>
    </subcellularLocation>
    <subcellularLocation>
        <location evidence="4">Endoplasmic reticulum</location>
    </subcellularLocation>
    <subcellularLocation>
        <location evidence="6">Golgi apparatus membrane</location>
    </subcellularLocation>
    <subcellularLocation>
        <location evidence="1">Inflammasome</location>
    </subcellularLocation>
    <subcellularLocation>
        <location evidence="3">Mitochondrion</location>
    </subcellularLocation>
    <subcellularLocation>
        <location evidence="2">Nucleus</location>
    </subcellularLocation>
    <subcellularLocation>
        <location evidence="7">Secreted</location>
    </subcellularLocation>
</comment>
<dbReference type="PANTHER" id="PTHR45690:SF19">
    <property type="entry name" value="NACHT, LRR AND PYD DOMAINS-CONTAINING PROTEIN 3"/>
    <property type="match status" value="1"/>
</dbReference>
<comment type="similarity">
    <text evidence="8">Belongs to the NLRP family.</text>
</comment>
<dbReference type="GO" id="GO:0000139">
    <property type="term" value="C:Golgi membrane"/>
    <property type="evidence" value="ECO:0007669"/>
    <property type="project" value="UniProtKB-SubCell"/>
</dbReference>
<evidence type="ECO:0000259" key="36">
    <source>
        <dbReference type="PROSITE" id="PS50824"/>
    </source>
</evidence>
<keyword evidence="27" id="KW-0804">Transcription</keyword>
<evidence type="ECO:0000256" key="11">
    <source>
        <dbReference type="ARBA" id="ARBA00022525"/>
    </source>
</evidence>
<evidence type="ECO:0000256" key="17">
    <source>
        <dbReference type="ARBA" id="ARBA00022824"/>
    </source>
</evidence>
<sequence>MHKELNFHKQQTTSDGSFPYAVMENQRNRIHNFLLRALEDLSQEDFDRFKDDLSHSDPGGKGRIPRGQLENANRINTKNLLMDFYGADAAVDVTIEVFIRVNLRYAAARLQEERQKALGPDQTLGRREEGYREKYTEHVQDKYGVIKDRNSLLGENVILNSRYTKLIIVEETRARKEREHEIMASGQRHAEIMSEQKRSITIGDLFAADEKGKTQRIVVLLGAAGIGKTLTAKKIMFDWATGKLYNEAFDYVFYINCREVNFDTEQGSVANLILRNCPDQRAPIEAMLVNPERLLFIIDGFDELRFSLDQPEENLCSDPWEKKPMEIVLSSLVWKKVLEKCSLLITTRPAALEELRQACTMNAKCLHNERYAEILGFSETERREYFDKYFGDKGKARKAFNFVKRNEMLLTMCFVPVVCWIVCTVIKQQMHEGEDLAQTSTTVTGVYLLYLFNLLKDPRSKSKQLLQTNLKGLCSLAADGVCRQKILFGAEELQKHGLETGDSLFLNENLFQKSTDCECLYSFIHLSFQEFFAALFYAVKEEAHTQKGKKLLGGTERTPVTTLLANYGKSMNHLMLTVRFLFGLLNEERMKDVEKKLSCKISLKIKPELLKWFEAKPQTPDLSLKSHWQKSGLGAQVKAFHQLEEFHCLYEIQEENFVQSALSHLRAVNLSSHAFTQMDQEVLAFCLKNCHRLDSLLLQFCDFRYEAPDEDVSRSPKQPPLDPRITTHSPIYLLCQALKDPHCKVKRLWLQWCGLTPACCRDLVAVLSTCPSLMELDLSHNIRVGDGGVQLLCEGLRRPSCKLQTLRLWNCHLTPACCGDLTAVLSTSPSLMELDLSYNSDLGDGGVRLLCEGLRHPSCKLQTLRLQWCGLTDTCCEDLAAALSTSPSLTELDLTDNNGLGDGGVRLLCEGLRQPSCKLQTLGLTLPKLNAETKQELEAVKGVKPGLVIEQLEKDHFLKDKDW</sequence>
<dbReference type="GO" id="GO:0061702">
    <property type="term" value="C:canonical inflammasome complex"/>
    <property type="evidence" value="ECO:0007669"/>
    <property type="project" value="UniProtKB-SubCell"/>
</dbReference>
<evidence type="ECO:0000256" key="21">
    <source>
        <dbReference type="ARBA" id="ARBA00023015"/>
    </source>
</evidence>
<keyword evidence="15" id="KW-0547">Nucleotide-binding</keyword>
<evidence type="ECO:0000256" key="1">
    <source>
        <dbReference type="ARBA" id="ARBA00004110"/>
    </source>
</evidence>
<keyword evidence="30" id="KW-1271">Inflammasome</keyword>
<keyword evidence="23" id="KW-0496">Mitochondrion</keyword>
<evidence type="ECO:0000256" key="29">
    <source>
        <dbReference type="ARBA" id="ARBA00023212"/>
    </source>
</evidence>
<dbReference type="SUPFAM" id="SSF52540">
    <property type="entry name" value="P-loop containing nucleoside triphosphate hydrolases"/>
    <property type="match status" value="1"/>
</dbReference>
<dbReference type="STRING" id="38654.A0A3Q0FR87"/>
<evidence type="ECO:0000256" key="10">
    <source>
        <dbReference type="ARBA" id="ARBA00022499"/>
    </source>
</evidence>
<evidence type="ECO:0000256" key="2">
    <source>
        <dbReference type="ARBA" id="ARBA00004123"/>
    </source>
</evidence>
<keyword evidence="32" id="KW-0449">Lipoprotein</keyword>
<dbReference type="Pfam" id="PF05729">
    <property type="entry name" value="NACHT"/>
    <property type="match status" value="1"/>
</dbReference>
<dbReference type="Pfam" id="PF14484">
    <property type="entry name" value="FISNA"/>
    <property type="match status" value="1"/>
</dbReference>
<evidence type="ECO:0000313" key="39">
    <source>
        <dbReference type="RefSeq" id="XP_025049792.1"/>
    </source>
</evidence>
<dbReference type="SMART" id="SM00368">
    <property type="entry name" value="LRR_RI"/>
    <property type="match status" value="6"/>
</dbReference>
<evidence type="ECO:0000256" key="5">
    <source>
        <dbReference type="ARBA" id="ARBA00004267"/>
    </source>
</evidence>
<evidence type="ECO:0000313" key="38">
    <source>
        <dbReference type="Proteomes" id="UP000189705"/>
    </source>
</evidence>
<dbReference type="InterPro" id="IPR032675">
    <property type="entry name" value="LRR_dom_sf"/>
</dbReference>
<dbReference type="SMART" id="SM01289">
    <property type="entry name" value="PYRIN"/>
    <property type="match status" value="1"/>
</dbReference>
<evidence type="ECO:0000256" key="34">
    <source>
        <dbReference type="ARBA" id="ARBA00045987"/>
    </source>
</evidence>
<evidence type="ECO:0000256" key="14">
    <source>
        <dbReference type="ARBA" id="ARBA00022737"/>
    </source>
</evidence>
<dbReference type="InterPro" id="IPR041267">
    <property type="entry name" value="NLRP_HD2"/>
</dbReference>
<dbReference type="InterPro" id="IPR027417">
    <property type="entry name" value="P-loop_NTPase"/>
</dbReference>
<keyword evidence="22" id="KW-0333">Golgi apparatus</keyword>
<evidence type="ECO:0000256" key="8">
    <source>
        <dbReference type="ARBA" id="ARBA00008665"/>
    </source>
</evidence>
<dbReference type="PROSITE" id="PS50837">
    <property type="entry name" value="NACHT"/>
    <property type="match status" value="1"/>
</dbReference>
<dbReference type="KEGG" id="asn:102381365"/>
<keyword evidence="18" id="KW-0067">ATP-binding</keyword>
<dbReference type="SUPFAM" id="SSF47986">
    <property type="entry name" value="DEATH domain"/>
    <property type="match status" value="1"/>
</dbReference>
<dbReference type="GeneID" id="102381365"/>
<proteinExistence type="inferred from homology"/>
<dbReference type="GO" id="GO:0045087">
    <property type="term" value="P:innate immune response"/>
    <property type="evidence" value="ECO:0007669"/>
    <property type="project" value="UniProtKB-KW"/>
</dbReference>
<evidence type="ECO:0000256" key="22">
    <source>
        <dbReference type="ARBA" id="ARBA00023034"/>
    </source>
</evidence>
<evidence type="ECO:0000256" key="33">
    <source>
        <dbReference type="ARBA" id="ARBA00040040"/>
    </source>
</evidence>
<dbReference type="InterPro" id="IPR007111">
    <property type="entry name" value="NACHT_NTPase"/>
</dbReference>
<dbReference type="SUPFAM" id="SSF52047">
    <property type="entry name" value="RNI-like"/>
    <property type="match status" value="1"/>
</dbReference>
<dbReference type="GO" id="GO:0005524">
    <property type="term" value="F:ATP binding"/>
    <property type="evidence" value="ECO:0007669"/>
    <property type="project" value="UniProtKB-KW"/>
</dbReference>
<evidence type="ECO:0000256" key="24">
    <source>
        <dbReference type="ARBA" id="ARBA00023136"/>
    </source>
</evidence>
<dbReference type="InterPro" id="IPR001611">
    <property type="entry name" value="Leu-rich_rpt"/>
</dbReference>
<dbReference type="PRINTS" id="PR00364">
    <property type="entry name" value="DISEASERSIST"/>
</dbReference>
<evidence type="ECO:0000256" key="18">
    <source>
        <dbReference type="ARBA" id="ARBA00022840"/>
    </source>
</evidence>
<keyword evidence="9" id="KW-0963">Cytoplasm</keyword>
<evidence type="ECO:0000256" key="26">
    <source>
        <dbReference type="ARBA" id="ARBA00023159"/>
    </source>
</evidence>
<keyword evidence="10" id="KW-1017">Isopeptide bond</keyword>
<dbReference type="Pfam" id="PF13516">
    <property type="entry name" value="LRR_6"/>
    <property type="match status" value="4"/>
</dbReference>
<evidence type="ECO:0000256" key="27">
    <source>
        <dbReference type="ARBA" id="ARBA00023163"/>
    </source>
</evidence>
<dbReference type="GO" id="GO:0005815">
    <property type="term" value="C:microtubule organizing center"/>
    <property type="evidence" value="ECO:0007669"/>
    <property type="project" value="UniProtKB-SubCell"/>
</dbReference>
<keyword evidence="17" id="KW-0256">Endoplasmic reticulum</keyword>
<evidence type="ECO:0000256" key="9">
    <source>
        <dbReference type="ARBA" id="ARBA00022490"/>
    </source>
</evidence>
<evidence type="ECO:0000256" key="16">
    <source>
        <dbReference type="ARBA" id="ARBA00022801"/>
    </source>
</evidence>
<evidence type="ECO:0000256" key="19">
    <source>
        <dbReference type="ARBA" id="ARBA00022843"/>
    </source>
</evidence>
<reference evidence="39" key="1">
    <citation type="submission" date="2025-08" db="UniProtKB">
        <authorList>
            <consortium name="RefSeq"/>
        </authorList>
    </citation>
    <scope>IDENTIFICATION</scope>
</reference>
<evidence type="ECO:0000256" key="25">
    <source>
        <dbReference type="ARBA" id="ARBA00023139"/>
    </source>
</evidence>
<evidence type="ECO:0000256" key="7">
    <source>
        <dbReference type="ARBA" id="ARBA00004613"/>
    </source>
</evidence>
<keyword evidence="21" id="KW-0805">Transcription regulation</keyword>
<comment type="catalytic activity">
    <reaction evidence="35">
        <text>ATP + H2O = ADP + phosphate + H(+)</text>
        <dbReference type="Rhea" id="RHEA:13065"/>
        <dbReference type="ChEBI" id="CHEBI:15377"/>
        <dbReference type="ChEBI" id="CHEBI:15378"/>
        <dbReference type="ChEBI" id="CHEBI:30616"/>
        <dbReference type="ChEBI" id="CHEBI:43474"/>
        <dbReference type="ChEBI" id="CHEBI:456216"/>
    </reaction>
    <physiologicalReaction direction="left-to-right" evidence="35">
        <dbReference type="Rhea" id="RHEA:13066"/>
    </physiologicalReaction>
</comment>
<organism evidence="38 39">
    <name type="scientific">Alligator sinensis</name>
    <name type="common">Chinese alligator</name>
    <dbReference type="NCBI Taxonomy" id="38654"/>
    <lineage>
        <taxon>Eukaryota</taxon>
        <taxon>Metazoa</taxon>
        <taxon>Chordata</taxon>
        <taxon>Craniata</taxon>
        <taxon>Vertebrata</taxon>
        <taxon>Euteleostomi</taxon>
        <taxon>Archelosauria</taxon>
        <taxon>Archosauria</taxon>
        <taxon>Crocodylia</taxon>
        <taxon>Alligatoridae</taxon>
        <taxon>Alligatorinae</taxon>
        <taxon>Alligator</taxon>
    </lineage>
</organism>
<keyword evidence="26" id="KW-0010">Activator</keyword>
<accession>A0A3Q0FR87</accession>
<keyword evidence="38" id="KW-1185">Reference proteome</keyword>
<evidence type="ECO:0000256" key="20">
    <source>
        <dbReference type="ARBA" id="ARBA00022859"/>
    </source>
</evidence>
<name>A0A3Q0FR87_ALLSI</name>
<dbReference type="InterPro" id="IPR011029">
    <property type="entry name" value="DEATH-like_dom_sf"/>
</dbReference>
<keyword evidence="31" id="KW-0539">Nucleus</keyword>
<dbReference type="InterPro" id="IPR041075">
    <property type="entry name" value="NOD1/2_WH"/>
</dbReference>
<dbReference type="SMART" id="SM00367">
    <property type="entry name" value="LRR_CC"/>
    <property type="match status" value="3"/>
</dbReference>
<dbReference type="GO" id="GO:0005634">
    <property type="term" value="C:nucleus"/>
    <property type="evidence" value="ECO:0007669"/>
    <property type="project" value="UniProtKB-SubCell"/>
</dbReference>
<evidence type="ECO:0000256" key="32">
    <source>
        <dbReference type="ARBA" id="ARBA00023288"/>
    </source>
</evidence>
<keyword evidence="11" id="KW-0964">Secreted</keyword>
<dbReference type="InterPro" id="IPR029495">
    <property type="entry name" value="NACHT-assoc"/>
</dbReference>
<feature type="domain" description="Pyrin" evidence="36">
    <location>
        <begin position="23"/>
        <end position="116"/>
    </location>
</feature>
<evidence type="ECO:0000256" key="35">
    <source>
        <dbReference type="ARBA" id="ARBA00048778"/>
    </source>
</evidence>
<evidence type="ECO:0000256" key="12">
    <source>
        <dbReference type="ARBA" id="ARBA00022553"/>
    </source>
</evidence>
<keyword evidence="28" id="KW-0395">Inflammatory response</keyword>
<dbReference type="GO" id="GO:0006954">
    <property type="term" value="P:inflammatory response"/>
    <property type="evidence" value="ECO:0007669"/>
    <property type="project" value="UniProtKB-KW"/>
</dbReference>
<evidence type="ECO:0000256" key="31">
    <source>
        <dbReference type="ARBA" id="ARBA00023242"/>
    </source>
</evidence>
<gene>
    <name evidence="39" type="primary">LOC102381365</name>
</gene>
<dbReference type="CDD" id="cd00116">
    <property type="entry name" value="LRR_RI"/>
    <property type="match status" value="1"/>
</dbReference>
<keyword evidence="16" id="KW-0378">Hydrolase</keyword>
<dbReference type="InterPro" id="IPR050637">
    <property type="entry name" value="NLRP_innate_immun_reg"/>
</dbReference>
<evidence type="ECO:0000256" key="28">
    <source>
        <dbReference type="ARBA" id="ARBA00023198"/>
    </source>
</evidence>
<feature type="domain" description="NACHT" evidence="37">
    <location>
        <begin position="216"/>
        <end position="351"/>
    </location>
</feature>
<dbReference type="InterPro" id="IPR004020">
    <property type="entry name" value="DAPIN"/>
</dbReference>
<evidence type="ECO:0000259" key="37">
    <source>
        <dbReference type="PROSITE" id="PS50837"/>
    </source>
</evidence>
<dbReference type="SMART" id="SM01288">
    <property type="entry name" value="FISNA"/>
    <property type="match status" value="1"/>
</dbReference>
<dbReference type="RefSeq" id="XP_025049792.1">
    <property type="nucleotide sequence ID" value="XM_025194007.1"/>
</dbReference>
<evidence type="ECO:0000256" key="15">
    <source>
        <dbReference type="ARBA" id="ARBA00022741"/>
    </source>
</evidence>
<dbReference type="CDD" id="cd08321">
    <property type="entry name" value="Pyrin_ASC-like"/>
    <property type="match status" value="1"/>
</dbReference>
<dbReference type="Gene3D" id="3.80.10.10">
    <property type="entry name" value="Ribonuclease Inhibitor"/>
    <property type="match status" value="1"/>
</dbReference>
<dbReference type="Gene3D" id="1.10.533.10">
    <property type="entry name" value="Death Domain, Fas"/>
    <property type="match status" value="1"/>
</dbReference>
<dbReference type="Proteomes" id="UP000189705">
    <property type="component" value="Unplaced"/>
</dbReference>
<keyword evidence="14" id="KW-0677">Repeat</keyword>
<dbReference type="PANTHER" id="PTHR45690">
    <property type="entry name" value="NACHT, LRR AND PYD DOMAINS-CONTAINING PROTEIN 12"/>
    <property type="match status" value="1"/>
</dbReference>
<dbReference type="GO" id="GO:0005739">
    <property type="term" value="C:mitochondrion"/>
    <property type="evidence" value="ECO:0007669"/>
    <property type="project" value="UniProtKB-SubCell"/>
</dbReference>
<keyword evidence="20" id="KW-0391">Immunity</keyword>
<keyword evidence="24" id="KW-0472">Membrane</keyword>
<evidence type="ECO:0000256" key="13">
    <source>
        <dbReference type="ARBA" id="ARBA00022588"/>
    </source>
</evidence>
<keyword evidence="19" id="KW-0832">Ubl conjugation</keyword>
<dbReference type="Pfam" id="PF17779">
    <property type="entry name" value="WHD_NOD2"/>
    <property type="match status" value="1"/>
</dbReference>
<dbReference type="InParanoid" id="A0A3Q0FR87"/>
<dbReference type="Pfam" id="PF17776">
    <property type="entry name" value="NLRC4_HD2"/>
    <property type="match status" value="1"/>
</dbReference>
<dbReference type="GO" id="GO:0005576">
    <property type="term" value="C:extracellular region"/>
    <property type="evidence" value="ECO:0007669"/>
    <property type="project" value="UniProtKB-SubCell"/>
</dbReference>
<dbReference type="InterPro" id="IPR006553">
    <property type="entry name" value="Leu-rich_rpt_Cys-con_subtyp"/>
</dbReference>
<keyword evidence="12" id="KW-0597">Phosphoprotein</keyword>